<evidence type="ECO:0000256" key="1">
    <source>
        <dbReference type="SAM" id="SignalP"/>
    </source>
</evidence>
<feature type="chain" id="PRO_5009909260" evidence="1">
    <location>
        <begin position="27"/>
        <end position="370"/>
    </location>
</feature>
<dbReference type="InterPro" id="IPR025380">
    <property type="entry name" value="DUF4369"/>
</dbReference>
<dbReference type="PANTHER" id="PTHR42852">
    <property type="entry name" value="THIOL:DISULFIDE INTERCHANGE PROTEIN DSBE"/>
    <property type="match status" value="1"/>
</dbReference>
<dbReference type="STRING" id="1346286.SAMN05444362_107111"/>
<name>A0A1M5CC57_9BACT</name>
<dbReference type="Gene3D" id="3.40.30.10">
    <property type="entry name" value="Glutaredoxin"/>
    <property type="match status" value="1"/>
</dbReference>
<reference evidence="4" key="1">
    <citation type="submission" date="2016-11" db="EMBL/GenBank/DDBJ databases">
        <authorList>
            <person name="Varghese N."/>
            <person name="Submissions S."/>
        </authorList>
    </citation>
    <scope>NUCLEOTIDE SEQUENCE [LARGE SCALE GENOMIC DNA]</scope>
    <source>
        <strain evidence="4">DSM 27370</strain>
    </source>
</reference>
<dbReference type="InterPro" id="IPR036249">
    <property type="entry name" value="Thioredoxin-like_sf"/>
</dbReference>
<evidence type="ECO:0000259" key="2">
    <source>
        <dbReference type="PROSITE" id="PS51352"/>
    </source>
</evidence>
<keyword evidence="4" id="KW-1185">Reference proteome</keyword>
<evidence type="ECO:0000313" key="3">
    <source>
        <dbReference type="EMBL" id="SHF52256.1"/>
    </source>
</evidence>
<dbReference type="InterPro" id="IPR000866">
    <property type="entry name" value="AhpC/TSA"/>
</dbReference>
<dbReference type="Pfam" id="PF14289">
    <property type="entry name" value="DUF4369"/>
    <property type="match status" value="1"/>
</dbReference>
<dbReference type="SUPFAM" id="SSF52833">
    <property type="entry name" value="Thioredoxin-like"/>
    <property type="match status" value="1"/>
</dbReference>
<dbReference type="Proteomes" id="UP000184480">
    <property type="component" value="Unassembled WGS sequence"/>
</dbReference>
<dbReference type="AlphaFoldDB" id="A0A1M5CC57"/>
<dbReference type="InterPro" id="IPR013766">
    <property type="entry name" value="Thioredoxin_domain"/>
</dbReference>
<feature type="domain" description="Thioredoxin" evidence="2">
    <location>
        <begin position="224"/>
        <end position="370"/>
    </location>
</feature>
<gene>
    <name evidence="3" type="ORF">SAMN05444362_107111</name>
</gene>
<protein>
    <submittedName>
        <fullName evidence="3">AhpC/TSA family protein</fullName>
    </submittedName>
</protein>
<accession>A0A1M5CC57</accession>
<evidence type="ECO:0000313" key="4">
    <source>
        <dbReference type="Proteomes" id="UP000184480"/>
    </source>
</evidence>
<dbReference type="GO" id="GO:0016209">
    <property type="term" value="F:antioxidant activity"/>
    <property type="evidence" value="ECO:0007669"/>
    <property type="project" value="InterPro"/>
</dbReference>
<dbReference type="PROSITE" id="PS51257">
    <property type="entry name" value="PROKAR_LIPOPROTEIN"/>
    <property type="match status" value="1"/>
</dbReference>
<feature type="signal peptide" evidence="1">
    <location>
        <begin position="1"/>
        <end position="26"/>
    </location>
</feature>
<proteinExistence type="predicted"/>
<dbReference type="PROSITE" id="PS51352">
    <property type="entry name" value="THIOREDOXIN_2"/>
    <property type="match status" value="1"/>
</dbReference>
<dbReference type="InterPro" id="IPR050553">
    <property type="entry name" value="Thioredoxin_ResA/DsbE_sf"/>
</dbReference>
<dbReference type="EMBL" id="FQUC01000007">
    <property type="protein sequence ID" value="SHF52256.1"/>
    <property type="molecule type" value="Genomic_DNA"/>
</dbReference>
<dbReference type="PANTHER" id="PTHR42852:SF17">
    <property type="entry name" value="THIOREDOXIN-LIKE PROTEIN HI_1115"/>
    <property type="match status" value="1"/>
</dbReference>
<dbReference type="RefSeq" id="WP_062179507.1">
    <property type="nucleotide sequence ID" value="NZ_BBXL01000007.1"/>
</dbReference>
<keyword evidence="1" id="KW-0732">Signal</keyword>
<organism evidence="3 4">
    <name type="scientific">Dysgonomonas macrotermitis</name>
    <dbReference type="NCBI Taxonomy" id="1346286"/>
    <lineage>
        <taxon>Bacteria</taxon>
        <taxon>Pseudomonadati</taxon>
        <taxon>Bacteroidota</taxon>
        <taxon>Bacteroidia</taxon>
        <taxon>Bacteroidales</taxon>
        <taxon>Dysgonomonadaceae</taxon>
        <taxon>Dysgonomonas</taxon>
    </lineage>
</organism>
<dbReference type="GO" id="GO:0016491">
    <property type="term" value="F:oxidoreductase activity"/>
    <property type="evidence" value="ECO:0007669"/>
    <property type="project" value="InterPro"/>
</dbReference>
<sequence length="370" mass="41654">MLFSNIKYLCFFSILFLLLQSCTKNSDTNFKVEGKLDNLSATQLYAVREISGDSVAIDTIVVSNSGEFTYKGKVEGPTLVDLFCGEGKAHITFFLEPGYSVKLKANVADFGLAELKGGRVNDDLMSFKTENQNLLQARSRILSKQKNLDPAELKNVNFQLARCVREYVGNNPTKMASVVLMDDYSINNVSPELLGNDIELLKGEAADFYLTTALRSFYERVKKSEVGAVAPDFTLKSSKGDDVSLKDFRGKGKDVLLMFDLKSTPQNIKYFEMLKGAQKELKDKVIFLTIVIDVDARYPEPEIVDIANSLDWTILFDGKKWSSNIVKKYHVTSTPYMILVSPEGIIEERDVDMRSLYTRYNIKSKTNSEE</sequence>
<dbReference type="Pfam" id="PF00578">
    <property type="entry name" value="AhpC-TSA"/>
    <property type="match status" value="1"/>
</dbReference>
<dbReference type="OrthoDB" id="1114096at2"/>